<gene>
    <name evidence="1" type="ORF">K504DRAFT_453895</name>
</gene>
<name>A0A6G1KDE5_9PLEO</name>
<accession>A0A6G1KDE5</accession>
<dbReference type="AlphaFoldDB" id="A0A6G1KDE5"/>
<protein>
    <submittedName>
        <fullName evidence="1">Uncharacterized protein</fullName>
    </submittedName>
</protein>
<evidence type="ECO:0000313" key="2">
    <source>
        <dbReference type="Proteomes" id="UP000799428"/>
    </source>
</evidence>
<evidence type="ECO:0000313" key="1">
    <source>
        <dbReference type="EMBL" id="KAF2710848.1"/>
    </source>
</evidence>
<dbReference type="EMBL" id="MU005768">
    <property type="protein sequence ID" value="KAF2710848.1"/>
    <property type="molecule type" value="Genomic_DNA"/>
</dbReference>
<keyword evidence="2" id="KW-1185">Reference proteome</keyword>
<dbReference type="Proteomes" id="UP000799428">
    <property type="component" value="Unassembled WGS sequence"/>
</dbReference>
<sequence>MFLLVILSFYYLCSRVKGFAIYLAATLVALLGYSRTYTLYCGNSVFLRSLVRSVKYPAVLRNAPFTAYATAKDLTACRVSVYALDLLLIRGYLRPCRVGITVVSRN</sequence>
<organism evidence="1 2">
    <name type="scientific">Pleomassaria siparia CBS 279.74</name>
    <dbReference type="NCBI Taxonomy" id="1314801"/>
    <lineage>
        <taxon>Eukaryota</taxon>
        <taxon>Fungi</taxon>
        <taxon>Dikarya</taxon>
        <taxon>Ascomycota</taxon>
        <taxon>Pezizomycotina</taxon>
        <taxon>Dothideomycetes</taxon>
        <taxon>Pleosporomycetidae</taxon>
        <taxon>Pleosporales</taxon>
        <taxon>Pleomassariaceae</taxon>
        <taxon>Pleomassaria</taxon>
    </lineage>
</organism>
<reference evidence="1" key="1">
    <citation type="journal article" date="2020" name="Stud. Mycol.">
        <title>101 Dothideomycetes genomes: a test case for predicting lifestyles and emergence of pathogens.</title>
        <authorList>
            <person name="Haridas S."/>
            <person name="Albert R."/>
            <person name="Binder M."/>
            <person name="Bloem J."/>
            <person name="Labutti K."/>
            <person name="Salamov A."/>
            <person name="Andreopoulos B."/>
            <person name="Baker S."/>
            <person name="Barry K."/>
            <person name="Bills G."/>
            <person name="Bluhm B."/>
            <person name="Cannon C."/>
            <person name="Castanera R."/>
            <person name="Culley D."/>
            <person name="Daum C."/>
            <person name="Ezra D."/>
            <person name="Gonzalez J."/>
            <person name="Henrissat B."/>
            <person name="Kuo A."/>
            <person name="Liang C."/>
            <person name="Lipzen A."/>
            <person name="Lutzoni F."/>
            <person name="Magnuson J."/>
            <person name="Mondo S."/>
            <person name="Nolan M."/>
            <person name="Ohm R."/>
            <person name="Pangilinan J."/>
            <person name="Park H.-J."/>
            <person name="Ramirez L."/>
            <person name="Alfaro M."/>
            <person name="Sun H."/>
            <person name="Tritt A."/>
            <person name="Yoshinaga Y."/>
            <person name="Zwiers L.-H."/>
            <person name="Turgeon B."/>
            <person name="Goodwin S."/>
            <person name="Spatafora J."/>
            <person name="Crous P."/>
            <person name="Grigoriev I."/>
        </authorList>
    </citation>
    <scope>NUCLEOTIDE SEQUENCE</scope>
    <source>
        <strain evidence="1">CBS 279.74</strain>
    </source>
</reference>
<proteinExistence type="predicted"/>